<organism evidence="2 3">
    <name type="scientific">Acidimicrobium ferrooxidans (strain DSM 10331 / JCM 15462 / NBRC 103882 / ICP)</name>
    <dbReference type="NCBI Taxonomy" id="525909"/>
    <lineage>
        <taxon>Bacteria</taxon>
        <taxon>Bacillati</taxon>
        <taxon>Actinomycetota</taxon>
        <taxon>Acidimicrobiia</taxon>
        <taxon>Acidimicrobiales</taxon>
        <taxon>Acidimicrobiaceae</taxon>
        <taxon>Acidimicrobium</taxon>
    </lineage>
</organism>
<dbReference type="InterPro" id="IPR051680">
    <property type="entry name" value="ATP-dep_Glu-Cys_Ligase-2"/>
</dbReference>
<dbReference type="KEGG" id="afo:Afer_1668"/>
<keyword evidence="3" id="KW-1185">Reference proteome</keyword>
<dbReference type="PANTHER" id="PTHR34595:SF7">
    <property type="entry name" value="SLL1039 PROTEIN"/>
    <property type="match status" value="1"/>
</dbReference>
<dbReference type="HOGENOM" id="CLU_017048_2_0_11"/>
<dbReference type="PIRSF" id="PIRSF005522">
    <property type="entry name" value="UCP005522"/>
    <property type="match status" value="1"/>
</dbReference>
<dbReference type="eggNOG" id="COG2308">
    <property type="taxonomic scope" value="Bacteria"/>
</dbReference>
<protein>
    <recommendedName>
        <fullName evidence="1">Circularly permuted ATP-grasp type 2 domain-containing protein</fullName>
    </recommendedName>
</protein>
<evidence type="ECO:0000259" key="1">
    <source>
        <dbReference type="Pfam" id="PF14403"/>
    </source>
</evidence>
<evidence type="ECO:0000313" key="2">
    <source>
        <dbReference type="EMBL" id="ACU54584.1"/>
    </source>
</evidence>
<accession>C7M0S6</accession>
<dbReference type="RefSeq" id="WP_015799063.1">
    <property type="nucleotide sequence ID" value="NC_013124.1"/>
</dbReference>
<gene>
    <name evidence="2" type="ordered locus">Afer_1668</name>
</gene>
<dbReference type="Pfam" id="PF14403">
    <property type="entry name" value="CP_ATPgrasp_2"/>
    <property type="match status" value="1"/>
</dbReference>
<reference evidence="2 3" key="1">
    <citation type="journal article" date="2009" name="Stand. Genomic Sci.">
        <title>Complete genome sequence of Acidimicrobium ferrooxidans type strain (ICP).</title>
        <authorList>
            <person name="Clum A."/>
            <person name="Nolan M."/>
            <person name="Lang E."/>
            <person name="Glavina Del Rio T."/>
            <person name="Tice H."/>
            <person name="Copeland A."/>
            <person name="Cheng J.F."/>
            <person name="Lucas S."/>
            <person name="Chen F."/>
            <person name="Bruce D."/>
            <person name="Goodwin L."/>
            <person name="Pitluck S."/>
            <person name="Ivanova N."/>
            <person name="Mavrommatis K."/>
            <person name="Mikhailova N."/>
            <person name="Pati A."/>
            <person name="Chen A."/>
            <person name="Palaniappan K."/>
            <person name="Goker M."/>
            <person name="Spring S."/>
            <person name="Land M."/>
            <person name="Hauser L."/>
            <person name="Chang Y.J."/>
            <person name="Jeffries C.C."/>
            <person name="Chain P."/>
            <person name="Bristow J."/>
            <person name="Eisen J.A."/>
            <person name="Markowitz V."/>
            <person name="Hugenholtz P."/>
            <person name="Kyrpides N.C."/>
            <person name="Klenk H.P."/>
            <person name="Lapidus A."/>
        </authorList>
    </citation>
    <scope>NUCLEOTIDE SEQUENCE [LARGE SCALE GENOMIC DNA]</scope>
    <source>
        <strain evidence="3">DSM 10331 / JCM 15462 / NBRC 103882 / ICP</strain>
    </source>
</reference>
<feature type="domain" description="Circularly permuted ATP-grasp type 2" evidence="1">
    <location>
        <begin position="80"/>
        <end position="452"/>
    </location>
</feature>
<name>C7M0S6_ACIFD</name>
<dbReference type="PANTHER" id="PTHR34595">
    <property type="entry name" value="BLR5612 PROTEIN"/>
    <property type="match status" value="1"/>
</dbReference>
<dbReference type="OrthoDB" id="9803842at2"/>
<dbReference type="STRING" id="525909.Afer_1668"/>
<dbReference type="AlphaFoldDB" id="C7M0S6"/>
<dbReference type="InterPro" id="IPR025841">
    <property type="entry name" value="CP_ATPgrasp_2"/>
</dbReference>
<dbReference type="Proteomes" id="UP000000771">
    <property type="component" value="Chromosome"/>
</dbReference>
<sequence length="508" mass="55437">MVRVRPSTGPDSRVDQPYDEFYDADGCVRPVYEQLARTVASLGADELAVRTIERDMAHADRGVTYDHQGVEAVFPFDPIPRILTESAWRHIAAGVRQRVRALEAFLDDVYGAQQILADGVIPRALVLRSTHFRREVHGLRPANGVRVHVSGVDLVRDADGTFLVLEDNLRVPSGVSYALDNRRTTTTRFPELLRGYHVESIDTYPSQLLAALRASAPDGVNDPTVVLLTPGPYNAAYFEHAYLARRMGIPLVQPSDLICSGGRCYLRSTRRSNEVHVIYRRIDDAYLDPVAFDPTSLLGVAGLIVAAREGTVTIANAVGNGVADDKLIGTWVPTMIDYYLGEQPLLGMVPTYRLNDPDEVAWVIANLDRLVVKPTDGAGGKGVVVGTTATDEELTNLAGELRAHPYRFIAQPIIPLSTHHTLDGRALHVDLRPFAINHGDHIWVMPGGLTRTGPAPGVLVVNSSQGGGSKDTWVLRPGNGRVRTSRSVIGLVDQVRADIDTPNPEATQ</sequence>
<proteinExistence type="predicted"/>
<dbReference type="Gene3D" id="3.30.1490.270">
    <property type="match status" value="1"/>
</dbReference>
<dbReference type="InterPro" id="IPR016450">
    <property type="entry name" value="UCP005522"/>
</dbReference>
<dbReference type="Gene3D" id="3.40.50.11290">
    <property type="match status" value="1"/>
</dbReference>
<dbReference type="SUPFAM" id="SSF56059">
    <property type="entry name" value="Glutathione synthetase ATP-binding domain-like"/>
    <property type="match status" value="1"/>
</dbReference>
<dbReference type="EMBL" id="CP001631">
    <property type="protein sequence ID" value="ACU54584.1"/>
    <property type="molecule type" value="Genomic_DNA"/>
</dbReference>
<evidence type="ECO:0000313" key="3">
    <source>
        <dbReference type="Proteomes" id="UP000000771"/>
    </source>
</evidence>